<accession>A0A193BYV1</accession>
<feature type="transmembrane region" description="Helical" evidence="2">
    <location>
        <begin position="491"/>
        <end position="510"/>
    </location>
</feature>
<dbReference type="PANTHER" id="PTHR34755">
    <property type="entry name" value="SERINE/ARGININE REPETITIVE MATRIX PROTEIN 3-RELATED"/>
    <property type="match status" value="1"/>
</dbReference>
<organism evidence="5 6">
    <name type="scientific">Amycolatopsis orientalis</name>
    <name type="common">Nocardia orientalis</name>
    <dbReference type="NCBI Taxonomy" id="31958"/>
    <lineage>
        <taxon>Bacteria</taxon>
        <taxon>Bacillati</taxon>
        <taxon>Actinomycetota</taxon>
        <taxon>Actinomycetes</taxon>
        <taxon>Pseudonocardiales</taxon>
        <taxon>Pseudonocardiaceae</taxon>
        <taxon>Amycolatopsis</taxon>
    </lineage>
</organism>
<dbReference type="EMBL" id="CP016174">
    <property type="protein sequence ID" value="ANN17402.1"/>
    <property type="molecule type" value="Genomic_DNA"/>
</dbReference>
<evidence type="ECO:0000256" key="3">
    <source>
        <dbReference type="SAM" id="SignalP"/>
    </source>
</evidence>
<keyword evidence="2" id="KW-0812">Transmembrane</keyword>
<dbReference type="AlphaFoldDB" id="A0A193BYV1"/>
<dbReference type="PANTHER" id="PTHR34755:SF3">
    <property type="entry name" value="SERINE_ARGININE REPETITIVE MATRIX PROTEIN 2"/>
    <property type="match status" value="1"/>
</dbReference>
<dbReference type="Proteomes" id="UP000093695">
    <property type="component" value="Chromosome"/>
</dbReference>
<evidence type="ECO:0000259" key="4">
    <source>
        <dbReference type="Pfam" id="PF20597"/>
    </source>
</evidence>
<dbReference type="InterPro" id="IPR026588">
    <property type="entry name" value="Choice_anch_A"/>
</dbReference>
<feature type="compositionally biased region" description="Low complexity" evidence="1">
    <location>
        <begin position="350"/>
        <end position="469"/>
    </location>
</feature>
<dbReference type="eggNOG" id="ENOG502Z9K7">
    <property type="taxonomic scope" value="Bacteria"/>
</dbReference>
<feature type="signal peptide" evidence="3">
    <location>
        <begin position="1"/>
        <end position="30"/>
    </location>
</feature>
<keyword evidence="2" id="KW-0472">Membrane</keyword>
<dbReference type="STRING" id="31958.SD37_18300"/>
<dbReference type="KEGG" id="aori:SD37_18300"/>
<dbReference type="Pfam" id="PF20597">
    <property type="entry name" value="pAdhesive_15"/>
    <property type="match status" value="1"/>
</dbReference>
<proteinExistence type="predicted"/>
<keyword evidence="2" id="KW-1133">Transmembrane helix</keyword>
<feature type="domain" description="Choice-of-anchor A" evidence="4">
    <location>
        <begin position="62"/>
        <end position="314"/>
    </location>
</feature>
<feature type="chain" id="PRO_5008256142" description="Choice-of-anchor A domain-containing protein" evidence="3">
    <location>
        <begin position="31"/>
        <end position="517"/>
    </location>
</feature>
<gene>
    <name evidence="5" type="ORF">SD37_18300</name>
</gene>
<evidence type="ECO:0000256" key="1">
    <source>
        <dbReference type="SAM" id="MobiDB-lite"/>
    </source>
</evidence>
<sequence>MRARRFASISAGAAAAVCVAALVVADGAVAAPLPGGLGPCVGPACPDKYPPVNNQDYAGRDNGINVFVGGEFQVREAAAEAEGRVVVLGDFDMAKRAGASSVYNVGVAGVGSRVPPPDGADFLTAGGDVSIAAEQRLLAEGGVVRHAGTATGTVIGTLKKDPDAAKPYLSLREDLRVASQCYARENATPRPATGTAVNEGYRTLFTGDGKSALQVFTVDFDLTARNGGMQGIEFQGIPAGATVLVNLVGAARTINTYTGDLGDQDPLNKLRERLLWNFPDATKVKIAGGAQFQGSVLIGEPGSTATVTASGMNGRFFTTGSLVHTSEATGGGGQEFHAYPFNGDLPECGTTPTTTPSSSTSSSSSSPSSTSPTSTTTTSSSPTSSSTTTTSSSPTSSSTTTSSSSPTSTSSTVTTSSSPTSSTTSSKTSSTTTATSSAVSSTTSTSSSSSTAPVPGVTTSATPGQPGATTPGGGPSDSGPLASTGSEVRGLLAPGLFLLILGGALVAVTIRSRRRES</sequence>
<keyword evidence="6" id="KW-1185">Reference proteome</keyword>
<feature type="region of interest" description="Disordered" evidence="1">
    <location>
        <begin position="326"/>
        <end position="486"/>
    </location>
</feature>
<dbReference type="RefSeq" id="WP_044853048.1">
    <property type="nucleotide sequence ID" value="NZ_CP016174.1"/>
</dbReference>
<evidence type="ECO:0000313" key="5">
    <source>
        <dbReference type="EMBL" id="ANN17402.1"/>
    </source>
</evidence>
<dbReference type="GO" id="GO:0003729">
    <property type="term" value="F:mRNA binding"/>
    <property type="evidence" value="ECO:0007669"/>
    <property type="project" value="TreeGrafter"/>
</dbReference>
<evidence type="ECO:0000313" key="6">
    <source>
        <dbReference type="Proteomes" id="UP000093695"/>
    </source>
</evidence>
<dbReference type="InterPro" id="IPR052109">
    <property type="entry name" value="SRRM_Domain-Containing"/>
</dbReference>
<reference evidence="5 6" key="1">
    <citation type="journal article" date="2015" name="Genome Announc.">
        <title>Draft Genome Sequence of Norvancomycin-Producing Strain Amycolatopsis orientalis CPCC200066.</title>
        <authorList>
            <person name="Lei X."/>
            <person name="Yuan F."/>
            <person name="Shi Y."/>
            <person name="Li X."/>
            <person name="Wang L."/>
            <person name="Hong B."/>
        </authorList>
    </citation>
    <scope>NUCLEOTIDE SEQUENCE [LARGE SCALE GENOMIC DNA]</scope>
    <source>
        <strain evidence="5 6">B-37</strain>
    </source>
</reference>
<keyword evidence="3" id="KW-0732">Signal</keyword>
<evidence type="ECO:0000256" key="2">
    <source>
        <dbReference type="SAM" id="Phobius"/>
    </source>
</evidence>
<protein>
    <recommendedName>
        <fullName evidence="4">Choice-of-anchor A domain-containing protein</fullName>
    </recommendedName>
</protein>
<name>A0A193BYV1_AMYOR</name>
<dbReference type="NCBIfam" id="TIGR04215">
    <property type="entry name" value="choice_anch_A"/>
    <property type="match status" value="1"/>
</dbReference>